<dbReference type="GO" id="GO:0005737">
    <property type="term" value="C:cytoplasm"/>
    <property type="evidence" value="ECO:0007669"/>
    <property type="project" value="TreeGrafter"/>
</dbReference>
<dbReference type="EMBL" id="RRYP01001165">
    <property type="protein sequence ID" value="TNV86320.1"/>
    <property type="molecule type" value="Genomic_DNA"/>
</dbReference>
<dbReference type="Gene3D" id="1.20.5.170">
    <property type="match status" value="1"/>
</dbReference>
<keyword evidence="2" id="KW-0677">Repeat</keyword>
<dbReference type="InterPro" id="IPR001611">
    <property type="entry name" value="Leu-rich_rpt"/>
</dbReference>
<dbReference type="Proteomes" id="UP000785679">
    <property type="component" value="Unassembled WGS sequence"/>
</dbReference>
<organism evidence="5 6">
    <name type="scientific">Halteria grandinella</name>
    <dbReference type="NCBI Taxonomy" id="5974"/>
    <lineage>
        <taxon>Eukaryota</taxon>
        <taxon>Sar</taxon>
        <taxon>Alveolata</taxon>
        <taxon>Ciliophora</taxon>
        <taxon>Intramacronucleata</taxon>
        <taxon>Spirotrichea</taxon>
        <taxon>Stichotrichia</taxon>
        <taxon>Sporadotrichida</taxon>
        <taxon>Halteriidae</taxon>
        <taxon>Halteria</taxon>
    </lineage>
</organism>
<comment type="caution">
    <text evidence="5">The sequence shown here is derived from an EMBL/GenBank/DDBJ whole genome shotgun (WGS) entry which is preliminary data.</text>
</comment>
<feature type="compositionally biased region" description="Basic and acidic residues" evidence="4">
    <location>
        <begin position="831"/>
        <end position="858"/>
    </location>
</feature>
<dbReference type="InterPro" id="IPR032675">
    <property type="entry name" value="LRR_dom_sf"/>
</dbReference>
<evidence type="ECO:0000313" key="5">
    <source>
        <dbReference type="EMBL" id="TNV86320.1"/>
    </source>
</evidence>
<dbReference type="SUPFAM" id="SSF52058">
    <property type="entry name" value="L domain-like"/>
    <property type="match status" value="1"/>
</dbReference>
<feature type="compositionally biased region" description="Polar residues" evidence="4">
    <location>
        <begin position="325"/>
        <end position="348"/>
    </location>
</feature>
<feature type="region of interest" description="Disordered" evidence="4">
    <location>
        <begin position="320"/>
        <end position="348"/>
    </location>
</feature>
<dbReference type="Gene3D" id="3.80.10.10">
    <property type="entry name" value="Ribonuclease Inhibitor"/>
    <property type="match status" value="2"/>
</dbReference>
<feature type="coiled-coil region" evidence="3">
    <location>
        <begin position="617"/>
        <end position="662"/>
    </location>
</feature>
<reference evidence="5" key="1">
    <citation type="submission" date="2019-06" db="EMBL/GenBank/DDBJ databases">
        <authorList>
            <person name="Zheng W."/>
        </authorList>
    </citation>
    <scope>NUCLEOTIDE SEQUENCE</scope>
    <source>
        <strain evidence="5">QDHG01</strain>
    </source>
</reference>
<protein>
    <submittedName>
        <fullName evidence="5">Uncharacterized protein</fullName>
    </submittedName>
</protein>
<proteinExistence type="predicted"/>
<keyword evidence="3" id="KW-0175">Coiled coil</keyword>
<name>A0A8J8P5Q5_HALGN</name>
<evidence type="ECO:0000256" key="1">
    <source>
        <dbReference type="ARBA" id="ARBA00022614"/>
    </source>
</evidence>
<feature type="region of interest" description="Disordered" evidence="4">
    <location>
        <begin position="831"/>
        <end position="871"/>
    </location>
</feature>
<gene>
    <name evidence="5" type="ORF">FGO68_gene14015</name>
</gene>
<evidence type="ECO:0000256" key="2">
    <source>
        <dbReference type="ARBA" id="ARBA00022737"/>
    </source>
</evidence>
<feature type="coiled-coil region" evidence="3">
    <location>
        <begin position="429"/>
        <end position="572"/>
    </location>
</feature>
<dbReference type="PANTHER" id="PTHR15454">
    <property type="entry name" value="NISCHARIN RELATED"/>
    <property type="match status" value="1"/>
</dbReference>
<accession>A0A8J8P5Q5</accession>
<feature type="coiled-coil region" evidence="3">
    <location>
        <begin position="969"/>
        <end position="1014"/>
    </location>
</feature>
<keyword evidence="1" id="KW-0433">Leucine-rich repeat</keyword>
<dbReference type="OrthoDB" id="312589at2759"/>
<evidence type="ECO:0000313" key="6">
    <source>
        <dbReference type="Proteomes" id="UP000785679"/>
    </source>
</evidence>
<sequence>MFFNLKMNSYINRDLADFVRDHETIEEREDTFMDPADLMRDVIDPSKDPDLALSSNGKKMVMAFSPSPANQPQQLLISKFRQAAIQNDQQLIEDEESEQSFRDKELSFYAVEAETLEDLVRRQKVKNLSEYTILRVMHCTGLSSMKGVTLFPQLRELNLSSNSIMSLNPLLEQGGMVQFKIESLNLSCNKLTQLMSIGSIAHCLRKLVLSHNRLVSLQPLSLNLPNSPALEFLDLNDNYIGELEMIKYLQPFTNLRELIFQGVQNGSNPMCDFENYNEAVKMYLPQLTKLDGRELIPGHVTQSGNVSKALPTMGQVQKLFRRPQQENQNPNRVKSPQNIKSQVSPIQKQNQQLEVDTLNKQIAEKDKLIDKLYYDVKDLHSKVDRVTQERNEAIEKFSESERYWRGKQAKQDKEYQTLFELNQSIKEDNSSILLQMDKFSKRIRQLENELLREQDLTKERDDRIATITRDAQSQARELERCQGDCARAQREQQVLKEEVGAEVGRHRETKELMKKCEEKCTQLYQELIATNKEGVERWSDIQKKYEDSQAALARQAQINEDLQNKLSEYKMLTTQAEYSWQQKYQQAQQEKEMIVETIKAGSEKALHVMKSENERRLTELQAQCKEDVLRIDGLRKEALSKCDQYKAKYQKSLSQLAELKDVLQLAADADSRKDAIIEEIKVSAAQACTKLDQERDQLLTEQKQLHEDKLTLDKERRDLRERDLECKHRLEESDYHIKELMHKIQHLTLNLEARTKECDTLQNELSAYKRQLREMSNELENARMDSENQENAWKKECEELRVNLDDMNSQLQYKITMLEDQNKAIQELKERNREMEESVRKAHQRVDSRKSRYEDRVQQAESEAQAERQRADECMQRIQELEQENESLQSQIDQLEKELESKDERLQLVDTVEAEINGIKDVIREKDDQIRDREHQLSDLTERFDYLNQQSQIKDQEIRVVIDKMEGYKKVKDAEVLKLRKKLASAEEDVKLLIVEQERQKRVAEEKMKQMLSEMFK</sequence>
<evidence type="ECO:0000256" key="3">
    <source>
        <dbReference type="SAM" id="Coils"/>
    </source>
</evidence>
<keyword evidence="6" id="KW-1185">Reference proteome</keyword>
<dbReference type="PANTHER" id="PTHR15454:SF56">
    <property type="entry name" value="PROTEIN PHOSPHATASE 1 REGULATORY SUBUNIT 7-RELATED"/>
    <property type="match status" value="1"/>
</dbReference>
<dbReference type="PROSITE" id="PS51450">
    <property type="entry name" value="LRR"/>
    <property type="match status" value="3"/>
</dbReference>
<evidence type="ECO:0000256" key="4">
    <source>
        <dbReference type="SAM" id="MobiDB-lite"/>
    </source>
</evidence>
<dbReference type="AlphaFoldDB" id="A0A8J8P5Q5"/>
<feature type="coiled-coil region" evidence="3">
    <location>
        <begin position="348"/>
        <end position="396"/>
    </location>
</feature>